<accession>A0A922LA94</accession>
<dbReference type="AlphaFoldDB" id="A0A922LA94"/>
<proteinExistence type="predicted"/>
<reference evidence="1" key="2">
    <citation type="journal article" date="2022" name="Res Sq">
        <title>Comparative Genomics Reveals Insights into the Divergent Evolution of Astigmatic Mites and Household Pest Adaptations.</title>
        <authorList>
            <person name="Xiong Q."/>
            <person name="Wan A.T.-Y."/>
            <person name="Liu X.-Y."/>
            <person name="Fung C.S.-H."/>
            <person name="Xiao X."/>
            <person name="Malainual N."/>
            <person name="Hou J."/>
            <person name="Wang L."/>
            <person name="Wang M."/>
            <person name="Yang K."/>
            <person name="Cui Y."/>
            <person name="Leung E."/>
            <person name="Nong W."/>
            <person name="Shin S.-K."/>
            <person name="Au S."/>
            <person name="Jeong K.Y."/>
            <person name="Chew F.T."/>
            <person name="Hui J."/>
            <person name="Leung T.F."/>
            <person name="Tungtrongchitr A."/>
            <person name="Zhong N."/>
            <person name="Liu Z."/>
            <person name="Tsui S."/>
        </authorList>
    </citation>
    <scope>NUCLEOTIDE SEQUENCE</scope>
    <source>
        <strain evidence="1">Derf</strain>
        <tissue evidence="1">Whole organism</tissue>
    </source>
</reference>
<dbReference type="Proteomes" id="UP000790347">
    <property type="component" value="Unassembled WGS sequence"/>
</dbReference>
<evidence type="ECO:0000313" key="1">
    <source>
        <dbReference type="EMBL" id="KAH9520900.1"/>
    </source>
</evidence>
<name>A0A922LA94_DERFA</name>
<dbReference type="EMBL" id="ASGP02000002">
    <property type="protein sequence ID" value="KAH9520900.1"/>
    <property type="molecule type" value="Genomic_DNA"/>
</dbReference>
<comment type="caution">
    <text evidence="1">The sequence shown here is derived from an EMBL/GenBank/DDBJ whole genome shotgun (WGS) entry which is preliminary data.</text>
</comment>
<evidence type="ECO:0000313" key="2">
    <source>
        <dbReference type="Proteomes" id="UP000790347"/>
    </source>
</evidence>
<gene>
    <name evidence="1" type="ORF">DERF_004581</name>
</gene>
<sequence>MVLYGKNDHDDGDEELMETRLSRQNYRSTSRYIFMFQNHPFGVITSIEDHQL</sequence>
<reference evidence="1" key="1">
    <citation type="submission" date="2013-05" db="EMBL/GenBank/DDBJ databases">
        <authorList>
            <person name="Yim A.K.Y."/>
            <person name="Chan T.F."/>
            <person name="Ji K.M."/>
            <person name="Liu X.Y."/>
            <person name="Zhou J.W."/>
            <person name="Li R.Q."/>
            <person name="Yang K.Y."/>
            <person name="Li J."/>
            <person name="Li M."/>
            <person name="Law P.T.W."/>
            <person name="Wu Y.L."/>
            <person name="Cai Z.L."/>
            <person name="Qin H."/>
            <person name="Bao Y."/>
            <person name="Leung R.K.K."/>
            <person name="Ng P.K.S."/>
            <person name="Zou J."/>
            <person name="Zhong X.J."/>
            <person name="Ran P.X."/>
            <person name="Zhong N.S."/>
            <person name="Liu Z.G."/>
            <person name="Tsui S.K.W."/>
        </authorList>
    </citation>
    <scope>NUCLEOTIDE SEQUENCE</scope>
    <source>
        <strain evidence="1">Derf</strain>
        <tissue evidence="1">Whole organism</tissue>
    </source>
</reference>
<protein>
    <submittedName>
        <fullName evidence="1">Uncharacterized protein</fullName>
    </submittedName>
</protein>
<keyword evidence="2" id="KW-1185">Reference proteome</keyword>
<organism evidence="1 2">
    <name type="scientific">Dermatophagoides farinae</name>
    <name type="common">American house dust mite</name>
    <dbReference type="NCBI Taxonomy" id="6954"/>
    <lineage>
        <taxon>Eukaryota</taxon>
        <taxon>Metazoa</taxon>
        <taxon>Ecdysozoa</taxon>
        <taxon>Arthropoda</taxon>
        <taxon>Chelicerata</taxon>
        <taxon>Arachnida</taxon>
        <taxon>Acari</taxon>
        <taxon>Acariformes</taxon>
        <taxon>Sarcoptiformes</taxon>
        <taxon>Astigmata</taxon>
        <taxon>Psoroptidia</taxon>
        <taxon>Analgoidea</taxon>
        <taxon>Pyroglyphidae</taxon>
        <taxon>Dermatophagoidinae</taxon>
        <taxon>Dermatophagoides</taxon>
    </lineage>
</organism>